<accession>A0ABW2KQA5</accession>
<proteinExistence type="inferred from homology"/>
<dbReference type="RefSeq" id="WP_379874313.1">
    <property type="nucleotide sequence ID" value="NZ_JBHTBH010000022.1"/>
</dbReference>
<protein>
    <submittedName>
        <fullName evidence="6">Glycosyltransferase</fullName>
    </submittedName>
</protein>
<evidence type="ECO:0000256" key="4">
    <source>
        <dbReference type="RuleBase" id="RU003718"/>
    </source>
</evidence>
<dbReference type="Pfam" id="PF00201">
    <property type="entry name" value="UDPGT"/>
    <property type="match status" value="1"/>
</dbReference>
<dbReference type="PANTHER" id="PTHR48050">
    <property type="entry name" value="STEROL 3-BETA-GLUCOSYLTRANSFERASE"/>
    <property type="match status" value="1"/>
</dbReference>
<dbReference type="Proteomes" id="UP001596540">
    <property type="component" value="Unassembled WGS sequence"/>
</dbReference>
<dbReference type="EMBL" id="JBHTBH010000022">
    <property type="protein sequence ID" value="MFC7331461.1"/>
    <property type="molecule type" value="Genomic_DNA"/>
</dbReference>
<evidence type="ECO:0000313" key="6">
    <source>
        <dbReference type="EMBL" id="MFC7331461.1"/>
    </source>
</evidence>
<dbReference type="CDD" id="cd03784">
    <property type="entry name" value="GT1_Gtf-like"/>
    <property type="match status" value="1"/>
</dbReference>
<dbReference type="PROSITE" id="PS00375">
    <property type="entry name" value="UDPGT"/>
    <property type="match status" value="1"/>
</dbReference>
<dbReference type="SUPFAM" id="SSF53756">
    <property type="entry name" value="UDP-Glycosyltransferase/glycogen phosphorylase"/>
    <property type="match status" value="1"/>
</dbReference>
<evidence type="ECO:0000259" key="5">
    <source>
        <dbReference type="Pfam" id="PF21036"/>
    </source>
</evidence>
<dbReference type="PANTHER" id="PTHR48050:SF13">
    <property type="entry name" value="STEROL 3-BETA-GLUCOSYLTRANSFERASE UGT80A2"/>
    <property type="match status" value="1"/>
</dbReference>
<evidence type="ECO:0000256" key="2">
    <source>
        <dbReference type="ARBA" id="ARBA00022676"/>
    </source>
</evidence>
<dbReference type="Pfam" id="PF21036">
    <property type="entry name" value="EryCIII-like_N"/>
    <property type="match status" value="1"/>
</dbReference>
<evidence type="ECO:0000313" key="7">
    <source>
        <dbReference type="Proteomes" id="UP001596540"/>
    </source>
</evidence>
<comment type="similarity">
    <text evidence="4">Belongs to the UDP-glycosyltransferase family.</text>
</comment>
<keyword evidence="7" id="KW-1185">Reference proteome</keyword>
<comment type="caution">
    <text evidence="6">The sequence shown here is derived from an EMBL/GenBank/DDBJ whole genome shotgun (WGS) entry which is preliminary data.</text>
</comment>
<gene>
    <name evidence="6" type="ORF">ACFQRF_27325</name>
</gene>
<dbReference type="InterPro" id="IPR002213">
    <property type="entry name" value="UDP_glucos_trans"/>
</dbReference>
<keyword evidence="3 4" id="KW-0808">Transferase</keyword>
<keyword evidence="2 4" id="KW-0328">Glycosyltransferase</keyword>
<comment type="similarity">
    <text evidence="1">Belongs to the glycosyltransferase 28 family.</text>
</comment>
<dbReference type="InterPro" id="IPR048284">
    <property type="entry name" value="EryCIII-like_N"/>
</dbReference>
<sequence>MRIVLTALPAYSHLVPLVLPVADLARRAGHEVAVATGPEAAGHVEEAGLRALVTPNAPAISTVMRDPALSGMARPEEIPDLGSVTSDLPPEVFARVFAEVLGGRVADDLLDLLTGWKPDLLLRESTEFGGYLAAERLGIPHGVIDIAPMSPQAHPVLLDRLNAGRRRLGLPAVDDPWHPLRGFRAAVVPEEFYPPEARLANARYYRPPAPAAGEPLDPAIAGLPGDRPLVLASLGSTAPQLLGERPALLDTIIAALADLPVTGVVALGAGRDPRDWTGPRPGNVHLTSFVQQRALLPACDVFVTHGGFNGVRESLAAGTPMVVLPIFAEQPANADRVAALGAGVRLNLEQATPEALREAVRRVCTDPAFRSRAAALQRAELALPPLDRVVEDAPALLG</sequence>
<evidence type="ECO:0000256" key="3">
    <source>
        <dbReference type="ARBA" id="ARBA00022679"/>
    </source>
</evidence>
<name>A0ABW2KQA5_9ACTN</name>
<reference evidence="7" key="1">
    <citation type="journal article" date="2019" name="Int. J. Syst. Evol. Microbiol.">
        <title>The Global Catalogue of Microorganisms (GCM) 10K type strain sequencing project: providing services to taxonomists for standard genome sequencing and annotation.</title>
        <authorList>
            <consortium name="The Broad Institute Genomics Platform"/>
            <consortium name="The Broad Institute Genome Sequencing Center for Infectious Disease"/>
            <person name="Wu L."/>
            <person name="Ma J."/>
        </authorList>
    </citation>
    <scope>NUCLEOTIDE SEQUENCE [LARGE SCALE GENOMIC DNA]</scope>
    <source>
        <strain evidence="7">CGMCC 4.7382</strain>
    </source>
</reference>
<dbReference type="InterPro" id="IPR050426">
    <property type="entry name" value="Glycosyltransferase_28"/>
</dbReference>
<feature type="domain" description="Erythromycin biosynthesis protein CIII-like N-terminal" evidence="5">
    <location>
        <begin position="26"/>
        <end position="141"/>
    </location>
</feature>
<organism evidence="6 7">
    <name type="scientific">Marinactinospora rubrisoli</name>
    <dbReference type="NCBI Taxonomy" id="2715399"/>
    <lineage>
        <taxon>Bacteria</taxon>
        <taxon>Bacillati</taxon>
        <taxon>Actinomycetota</taxon>
        <taxon>Actinomycetes</taxon>
        <taxon>Streptosporangiales</taxon>
        <taxon>Nocardiopsidaceae</taxon>
        <taxon>Marinactinospora</taxon>
    </lineage>
</organism>
<evidence type="ECO:0000256" key="1">
    <source>
        <dbReference type="ARBA" id="ARBA00006962"/>
    </source>
</evidence>
<dbReference type="InterPro" id="IPR035595">
    <property type="entry name" value="UDP_glycos_trans_CS"/>
</dbReference>
<dbReference type="Gene3D" id="3.40.50.2000">
    <property type="entry name" value="Glycogen Phosphorylase B"/>
    <property type="match status" value="2"/>
</dbReference>